<sequence>MIITLNLLNTVNTVSNHLDHENQEKHILLKCDLASQDFFYMFSSHVLM</sequence>
<dbReference type="AlphaFoldDB" id="A0A2P2QXM7"/>
<proteinExistence type="predicted"/>
<organism evidence="1">
    <name type="scientific">Rhizophora mucronata</name>
    <name type="common">Asiatic mangrove</name>
    <dbReference type="NCBI Taxonomy" id="61149"/>
    <lineage>
        <taxon>Eukaryota</taxon>
        <taxon>Viridiplantae</taxon>
        <taxon>Streptophyta</taxon>
        <taxon>Embryophyta</taxon>
        <taxon>Tracheophyta</taxon>
        <taxon>Spermatophyta</taxon>
        <taxon>Magnoliopsida</taxon>
        <taxon>eudicotyledons</taxon>
        <taxon>Gunneridae</taxon>
        <taxon>Pentapetalae</taxon>
        <taxon>rosids</taxon>
        <taxon>fabids</taxon>
        <taxon>Malpighiales</taxon>
        <taxon>Rhizophoraceae</taxon>
        <taxon>Rhizophora</taxon>
    </lineage>
</organism>
<reference evidence="1" key="1">
    <citation type="submission" date="2018-02" db="EMBL/GenBank/DDBJ databases">
        <title>Rhizophora mucronata_Transcriptome.</title>
        <authorList>
            <person name="Meera S.P."/>
            <person name="Sreeshan A."/>
            <person name="Augustine A."/>
        </authorList>
    </citation>
    <scope>NUCLEOTIDE SEQUENCE</scope>
    <source>
        <tissue evidence="1">Leaf</tissue>
    </source>
</reference>
<dbReference type="EMBL" id="GGEC01091285">
    <property type="protein sequence ID" value="MBX71769.1"/>
    <property type="molecule type" value="Transcribed_RNA"/>
</dbReference>
<name>A0A2P2QXM7_RHIMU</name>
<accession>A0A2P2QXM7</accession>
<evidence type="ECO:0000313" key="1">
    <source>
        <dbReference type="EMBL" id="MBX71769.1"/>
    </source>
</evidence>
<protein>
    <submittedName>
        <fullName evidence="1">Uncharacterized protein</fullName>
    </submittedName>
</protein>